<dbReference type="RefSeq" id="XP_071905130.1">
    <property type="nucleotide sequence ID" value="XM_072049029.1"/>
</dbReference>
<dbReference type="GeneID" id="140006689"/>
<evidence type="ECO:0000313" key="2">
    <source>
        <dbReference type="RefSeq" id="XP_071905129.1"/>
    </source>
</evidence>
<reference evidence="2 3" key="1">
    <citation type="submission" date="2025-05" db="UniProtKB">
        <authorList>
            <consortium name="RefSeq"/>
        </authorList>
    </citation>
    <scope>IDENTIFICATION</scope>
    <source>
        <tissue evidence="2 3">Leaves</tissue>
    </source>
</reference>
<keyword evidence="1" id="KW-1185">Reference proteome</keyword>
<dbReference type="RefSeq" id="XP_071905129.1">
    <property type="nucleotide sequence ID" value="XM_072049028.1"/>
</dbReference>
<dbReference type="Proteomes" id="UP001652660">
    <property type="component" value="Chromosome 5e"/>
</dbReference>
<sequence length="180" mass="20333">MSSVKKADSSICMTFAMVKIALWPYFSRLLCSKIRIILSLSECAYPIPTTTTTAAFSFLYSHLTKRKGPCDAALIFAENARESANSCSQRPSILFPFPLLGSFDHHSSAQNCCWCGQGFEGDTVSIGVSRGQRPRHLLIIQRKGCLGTKYWWRCKFKSWHLQIEEFDGRLESQKCATVYI</sequence>
<accession>A0ABM4UCX0</accession>
<name>A0ABM4UCX0_COFAR</name>
<gene>
    <name evidence="2 3" type="primary">LOC140006689</name>
</gene>
<evidence type="ECO:0000313" key="3">
    <source>
        <dbReference type="RefSeq" id="XP_071905130.1"/>
    </source>
</evidence>
<evidence type="ECO:0000313" key="1">
    <source>
        <dbReference type="Proteomes" id="UP001652660"/>
    </source>
</evidence>
<protein>
    <submittedName>
        <fullName evidence="2 3">Uncharacterized protein</fullName>
    </submittedName>
</protein>
<organism evidence="1 2">
    <name type="scientific">Coffea arabica</name>
    <name type="common">Arabian coffee</name>
    <dbReference type="NCBI Taxonomy" id="13443"/>
    <lineage>
        <taxon>Eukaryota</taxon>
        <taxon>Viridiplantae</taxon>
        <taxon>Streptophyta</taxon>
        <taxon>Embryophyta</taxon>
        <taxon>Tracheophyta</taxon>
        <taxon>Spermatophyta</taxon>
        <taxon>Magnoliopsida</taxon>
        <taxon>eudicotyledons</taxon>
        <taxon>Gunneridae</taxon>
        <taxon>Pentapetalae</taxon>
        <taxon>asterids</taxon>
        <taxon>lamiids</taxon>
        <taxon>Gentianales</taxon>
        <taxon>Rubiaceae</taxon>
        <taxon>Ixoroideae</taxon>
        <taxon>Gardenieae complex</taxon>
        <taxon>Bertiereae - Coffeeae clade</taxon>
        <taxon>Coffeeae</taxon>
        <taxon>Coffea</taxon>
    </lineage>
</organism>
<proteinExistence type="predicted"/>